<keyword evidence="3" id="KW-1185">Reference proteome</keyword>
<dbReference type="Proteomes" id="UP000290975">
    <property type="component" value="Unassembled WGS sequence"/>
</dbReference>
<organism evidence="2 3">
    <name type="scientific">Sphingobium xenophagum</name>
    <dbReference type="NCBI Taxonomy" id="121428"/>
    <lineage>
        <taxon>Bacteria</taxon>
        <taxon>Pseudomonadati</taxon>
        <taxon>Pseudomonadota</taxon>
        <taxon>Alphaproteobacteria</taxon>
        <taxon>Sphingomonadales</taxon>
        <taxon>Sphingomonadaceae</taxon>
        <taxon>Sphingobium</taxon>
    </lineage>
</organism>
<feature type="region of interest" description="Disordered" evidence="1">
    <location>
        <begin position="103"/>
        <end position="126"/>
    </location>
</feature>
<sequence length="126" mass="13630">MCSRQDEVLDLCTYMHLDRASGIEPCANLAVDSIPRLTAPAAQEAHHWSEVFVERLGIGRANSGMALQTNVVRIVMGGPFQLGGCGVAGTPAGALDYHLEHVSAHGEPPRNKENPNGARKVKYRRN</sequence>
<gene>
    <name evidence="2" type="ORF">MBESOW_P0085</name>
</gene>
<evidence type="ECO:0000313" key="2">
    <source>
        <dbReference type="EMBL" id="GBH28832.1"/>
    </source>
</evidence>
<name>A0A401IWT0_SPHXE</name>
<dbReference type="AlphaFoldDB" id="A0A401IWT0"/>
<accession>A0A401IWT0</accession>
<comment type="caution">
    <text evidence="2">The sequence shown here is derived from an EMBL/GenBank/DDBJ whole genome shotgun (WGS) entry which is preliminary data.</text>
</comment>
<reference evidence="2 3" key="1">
    <citation type="submission" date="2014-12" db="EMBL/GenBank/DDBJ databases">
        <title>Whole genome sequencing of Sphingobium xenophagum OW59.</title>
        <authorList>
            <person name="Ohta Y."/>
            <person name="Nishi S."/>
            <person name="Hatada Y."/>
        </authorList>
    </citation>
    <scope>NUCLEOTIDE SEQUENCE [LARGE SCALE GENOMIC DNA]</scope>
    <source>
        <strain evidence="2 3">OW59</strain>
    </source>
</reference>
<evidence type="ECO:0000256" key="1">
    <source>
        <dbReference type="SAM" id="MobiDB-lite"/>
    </source>
</evidence>
<proteinExistence type="predicted"/>
<evidence type="ECO:0000313" key="3">
    <source>
        <dbReference type="Proteomes" id="UP000290975"/>
    </source>
</evidence>
<feature type="compositionally biased region" description="Basic and acidic residues" evidence="1">
    <location>
        <begin position="103"/>
        <end position="113"/>
    </location>
</feature>
<protein>
    <submittedName>
        <fullName evidence="2">Uncharacterized protein</fullName>
    </submittedName>
</protein>
<dbReference type="EMBL" id="BBQY01000001">
    <property type="protein sequence ID" value="GBH28832.1"/>
    <property type="molecule type" value="Genomic_DNA"/>
</dbReference>